<evidence type="ECO:0000313" key="2">
    <source>
        <dbReference type="Proteomes" id="UP000596742"/>
    </source>
</evidence>
<name>A0A8B6FPY6_MYTGA</name>
<keyword evidence="2" id="KW-1185">Reference proteome</keyword>
<sequence>NYELDFISTRNPDESRWRGGVATIKHSFGKSVWGSVLELNCEDIPHLDWYNILYLM</sequence>
<dbReference type="AlphaFoldDB" id="A0A8B6FPY6"/>
<dbReference type="Proteomes" id="UP000596742">
    <property type="component" value="Unassembled WGS sequence"/>
</dbReference>
<organism evidence="1 2">
    <name type="scientific">Mytilus galloprovincialis</name>
    <name type="common">Mediterranean mussel</name>
    <dbReference type="NCBI Taxonomy" id="29158"/>
    <lineage>
        <taxon>Eukaryota</taxon>
        <taxon>Metazoa</taxon>
        <taxon>Spiralia</taxon>
        <taxon>Lophotrochozoa</taxon>
        <taxon>Mollusca</taxon>
        <taxon>Bivalvia</taxon>
        <taxon>Autobranchia</taxon>
        <taxon>Pteriomorphia</taxon>
        <taxon>Mytilida</taxon>
        <taxon>Mytiloidea</taxon>
        <taxon>Mytilidae</taxon>
        <taxon>Mytilinae</taxon>
        <taxon>Mytilus</taxon>
    </lineage>
</organism>
<evidence type="ECO:0000313" key="1">
    <source>
        <dbReference type="EMBL" id="VDI51314.1"/>
    </source>
</evidence>
<feature type="non-terminal residue" evidence="1">
    <location>
        <position position="1"/>
    </location>
</feature>
<dbReference type="Gene3D" id="3.10.490.10">
    <property type="entry name" value="Gamma-glutamyl cyclotransferase-like"/>
    <property type="match status" value="1"/>
</dbReference>
<reference evidence="1" key="1">
    <citation type="submission" date="2018-11" db="EMBL/GenBank/DDBJ databases">
        <authorList>
            <person name="Alioto T."/>
            <person name="Alioto T."/>
        </authorList>
    </citation>
    <scope>NUCLEOTIDE SEQUENCE</scope>
</reference>
<dbReference type="EMBL" id="UYJE01007042">
    <property type="protein sequence ID" value="VDI51314.1"/>
    <property type="molecule type" value="Genomic_DNA"/>
</dbReference>
<accession>A0A8B6FPY6</accession>
<protein>
    <submittedName>
        <fullName evidence="1">Uncharacterized protein</fullName>
    </submittedName>
</protein>
<comment type="caution">
    <text evidence="1">The sequence shown here is derived from an EMBL/GenBank/DDBJ whole genome shotgun (WGS) entry which is preliminary data.</text>
</comment>
<proteinExistence type="predicted"/>
<gene>
    <name evidence="1" type="ORF">MGAL_10B003356</name>
</gene>